<proteinExistence type="predicted"/>
<accession>A0A5A4SG92</accession>
<keyword evidence="2" id="KW-0496">Mitochondrion</keyword>
<dbReference type="RefSeq" id="YP_009684870.1">
    <property type="nucleotide sequence ID" value="NC_044414.1"/>
</dbReference>
<evidence type="ECO:0000313" key="2">
    <source>
        <dbReference type="EMBL" id="BBK20783.1"/>
    </source>
</evidence>
<geneLocation type="mitochondrion" evidence="2"/>
<dbReference type="EMBL" id="LC484362">
    <property type="protein sequence ID" value="BBK20783.1"/>
    <property type="molecule type" value="Genomic_DNA"/>
</dbReference>
<keyword evidence="1" id="KW-1133">Transmembrane helix</keyword>
<name>A0A5A4SG92_9FLOR</name>
<reference evidence="2" key="1">
    <citation type="journal article" date="2019" name="Mitochondrial DNA Part B Resour">
        <title>Complete sequence of mitochondrial DNA of Gloiopeltis furcata (Postels and Ruprecht) J. Agardh.</title>
        <authorList>
            <person name="Watanabe K."/>
            <person name="Kishimoto T."/>
            <person name="Kumagai Y."/>
            <person name="Shimizu T."/>
            <person name="Uji T."/>
            <person name="Yasui H."/>
            <person name="Kishimura H."/>
        </authorList>
    </citation>
    <scope>NUCLEOTIDE SEQUENCE</scope>
</reference>
<keyword evidence="1" id="KW-0472">Membrane</keyword>
<dbReference type="AlphaFoldDB" id="A0A5A4SG92"/>
<organism evidence="2">
    <name type="scientific">Gloiopeltis furcata</name>
    <dbReference type="NCBI Taxonomy" id="42017"/>
    <lineage>
        <taxon>Eukaryota</taxon>
        <taxon>Rhodophyta</taxon>
        <taxon>Florideophyceae</taxon>
        <taxon>Rhodymeniophycidae</taxon>
        <taxon>Gigartinales</taxon>
        <taxon>Endocladiaceae</taxon>
        <taxon>Gloiopeltis</taxon>
    </lineage>
</organism>
<dbReference type="GeneID" id="41658052"/>
<keyword evidence="1" id="KW-0812">Transmembrane</keyword>
<sequence length="81" mass="10125">MWVQSIRRCQSYFRHKILLSSNSFPYFRLRSKLSFPMVVGTWGHILIWFLKYGYFPRYLNHRLRLWVVQRGLRMRIKLIDF</sequence>
<gene>
    <name evidence="2" type="primary">nad3</name>
</gene>
<evidence type="ECO:0000256" key="1">
    <source>
        <dbReference type="SAM" id="Phobius"/>
    </source>
</evidence>
<protein>
    <submittedName>
        <fullName evidence="2">NADH dehydrogenase subunit 3</fullName>
    </submittedName>
</protein>
<feature type="transmembrane region" description="Helical" evidence="1">
    <location>
        <begin position="33"/>
        <end position="54"/>
    </location>
</feature>